<dbReference type="InterPro" id="IPR004843">
    <property type="entry name" value="Calcineurin-like_PHP"/>
</dbReference>
<dbReference type="AlphaFoldDB" id="A0A1M4WBM7"/>
<dbReference type="CDD" id="cd00840">
    <property type="entry name" value="MPP_Mre11_N"/>
    <property type="match status" value="1"/>
</dbReference>
<dbReference type="PANTHER" id="PTHR30337">
    <property type="entry name" value="COMPONENT OF ATP-DEPENDENT DSDNA EXONUCLEASE"/>
    <property type="match status" value="1"/>
</dbReference>
<name>A0A1M4WBM7_9BACL</name>
<dbReference type="RefSeq" id="WP_073154237.1">
    <property type="nucleotide sequence ID" value="NZ_FQVL01000003.1"/>
</dbReference>
<accession>A0A1M4WBM7</accession>
<dbReference type="OrthoDB" id="9773856at2"/>
<feature type="domain" description="Calcineurin-like phosphoesterase" evidence="2">
    <location>
        <begin position="4"/>
        <end position="197"/>
    </location>
</feature>
<protein>
    <submittedName>
        <fullName evidence="3">DNA repair exonuclease SbcCD nuclease subunit</fullName>
    </submittedName>
</protein>
<dbReference type="EMBL" id="FQVL01000003">
    <property type="protein sequence ID" value="SHE78644.1"/>
    <property type="molecule type" value="Genomic_DNA"/>
</dbReference>
<dbReference type="InterPro" id="IPR050535">
    <property type="entry name" value="DNA_Repair-Maintenance_Comp"/>
</dbReference>
<organism evidence="3 4">
    <name type="scientific">Seinonella peptonophila</name>
    <dbReference type="NCBI Taxonomy" id="112248"/>
    <lineage>
        <taxon>Bacteria</taxon>
        <taxon>Bacillati</taxon>
        <taxon>Bacillota</taxon>
        <taxon>Bacilli</taxon>
        <taxon>Bacillales</taxon>
        <taxon>Thermoactinomycetaceae</taxon>
        <taxon>Seinonella</taxon>
    </lineage>
</organism>
<keyword evidence="3" id="KW-0540">Nuclease</keyword>
<reference evidence="3 4" key="1">
    <citation type="submission" date="2016-11" db="EMBL/GenBank/DDBJ databases">
        <authorList>
            <person name="Jaros S."/>
            <person name="Januszkiewicz K."/>
            <person name="Wedrychowicz H."/>
        </authorList>
    </citation>
    <scope>NUCLEOTIDE SEQUENCE [LARGE SCALE GENOMIC DNA]</scope>
    <source>
        <strain evidence="3 4">DSM 44666</strain>
    </source>
</reference>
<evidence type="ECO:0000259" key="2">
    <source>
        <dbReference type="Pfam" id="PF00149"/>
    </source>
</evidence>
<dbReference type="InterPro" id="IPR041796">
    <property type="entry name" value="Mre11_N"/>
</dbReference>
<keyword evidence="1" id="KW-0378">Hydrolase</keyword>
<dbReference type="STRING" id="112248.SAMN05444392_103142"/>
<keyword evidence="4" id="KW-1185">Reference proteome</keyword>
<proteinExistence type="predicted"/>
<evidence type="ECO:0000256" key="1">
    <source>
        <dbReference type="ARBA" id="ARBA00022801"/>
    </source>
</evidence>
<keyword evidence="3" id="KW-0269">Exonuclease</keyword>
<sequence>MKPLRFIHTADLHLGKPLHHLSATESVYRRREKEYRQTFKRIIDQTIDQQVPFLLIAGDFVEHGYVDRSLWEFIQEQLCRLTDSTVFITPGNHDPYRADSIYVQEKWPDHVHIFTDEWGEFYDPEYDVQFIGKGFSDFYEQIGSLPHSFPNRGKQILIAHGELIFDDQKQSQYFPLLISKLEQLNFQYIALGHIHKPQTYQLKNDIETLIRYPGSPEALNWKETGIRTISIVQESSNGWIIEEIPIQTAIYMQIQLPMHGLLTKEQVLKRFLALHDNHSPSYTMLELTGMVSPELEMNQLIPWLYEELPNHKQSTFFIENQTLPHFDLDELKKKSQIIATYIELLEQKKQKVTGEDCEILELALLKGLEAFVRKERIG</sequence>
<evidence type="ECO:0000313" key="4">
    <source>
        <dbReference type="Proteomes" id="UP000184476"/>
    </source>
</evidence>
<dbReference type="GO" id="GO:0004527">
    <property type="term" value="F:exonuclease activity"/>
    <property type="evidence" value="ECO:0007669"/>
    <property type="project" value="UniProtKB-KW"/>
</dbReference>
<dbReference type="InterPro" id="IPR029052">
    <property type="entry name" value="Metallo-depent_PP-like"/>
</dbReference>
<evidence type="ECO:0000313" key="3">
    <source>
        <dbReference type="EMBL" id="SHE78644.1"/>
    </source>
</evidence>
<gene>
    <name evidence="3" type="ORF">SAMN05444392_103142</name>
</gene>
<dbReference type="SUPFAM" id="SSF56300">
    <property type="entry name" value="Metallo-dependent phosphatases"/>
    <property type="match status" value="1"/>
</dbReference>
<dbReference type="Proteomes" id="UP000184476">
    <property type="component" value="Unassembled WGS sequence"/>
</dbReference>
<dbReference type="PANTHER" id="PTHR30337:SF7">
    <property type="entry name" value="PHOSPHOESTERASE"/>
    <property type="match status" value="1"/>
</dbReference>
<dbReference type="Pfam" id="PF00149">
    <property type="entry name" value="Metallophos"/>
    <property type="match status" value="1"/>
</dbReference>
<dbReference type="Gene3D" id="3.60.21.10">
    <property type="match status" value="1"/>
</dbReference>